<sequence>CLPKCCNKIIKYQSVKSLMTLRAKKVFFIAFFMDAEPENPTQTFSFSVRMRPELDAGVHKHWAGRVHDLD</sequence>
<feature type="non-terminal residue" evidence="1">
    <location>
        <position position="1"/>
    </location>
</feature>
<name>A0A0B1R2U1_9GAMM</name>
<proteinExistence type="predicted"/>
<evidence type="ECO:0000313" key="1">
    <source>
        <dbReference type="EMBL" id="KHJ65492.1"/>
    </source>
</evidence>
<protein>
    <submittedName>
        <fullName evidence="1">Uncharacterized protein</fullName>
    </submittedName>
</protein>
<comment type="caution">
    <text evidence="1">The sequence shown here is derived from an EMBL/GenBank/DDBJ whole genome shotgun (WGS) entry which is preliminary data.</text>
</comment>
<evidence type="ECO:0000313" key="2">
    <source>
        <dbReference type="Proteomes" id="UP000030853"/>
    </source>
</evidence>
<reference evidence="1 2" key="1">
    <citation type="submission" date="2014-11" db="EMBL/GenBank/DDBJ databases">
        <title>Genome sequencing of Pantoea rodasii ND03.</title>
        <authorList>
            <person name="Muhamad Yunos N.Y."/>
            <person name="Chan K.-G."/>
        </authorList>
    </citation>
    <scope>NUCLEOTIDE SEQUENCE [LARGE SCALE GENOMIC DNA]</scope>
    <source>
        <strain evidence="1 2">ND03</strain>
    </source>
</reference>
<dbReference type="Proteomes" id="UP000030853">
    <property type="component" value="Unassembled WGS sequence"/>
</dbReference>
<dbReference type="EMBL" id="JTJJ01000122">
    <property type="protein sequence ID" value="KHJ65492.1"/>
    <property type="molecule type" value="Genomic_DNA"/>
</dbReference>
<accession>A0A0B1R2U1</accession>
<dbReference type="RefSeq" id="WP_039336440.1">
    <property type="nucleotide sequence ID" value="NZ_JTJJ01000122.1"/>
</dbReference>
<gene>
    <name evidence="1" type="ORF">QU24_24120</name>
</gene>
<dbReference type="AlphaFoldDB" id="A0A0B1R2U1"/>
<organism evidence="1 2">
    <name type="scientific">Pantoea rodasii</name>
    <dbReference type="NCBI Taxonomy" id="1076549"/>
    <lineage>
        <taxon>Bacteria</taxon>
        <taxon>Pseudomonadati</taxon>
        <taxon>Pseudomonadota</taxon>
        <taxon>Gammaproteobacteria</taxon>
        <taxon>Enterobacterales</taxon>
        <taxon>Erwiniaceae</taxon>
        <taxon>Pantoea</taxon>
    </lineage>
</organism>